<feature type="signal peptide" evidence="1">
    <location>
        <begin position="1"/>
        <end position="21"/>
    </location>
</feature>
<sequence>GAMRFATYLTIVFAVLNFVNALPFPQFDNDDQERLVARDYGFPLFWYRRPIYDDSDDNIIIGSQVLDGRRRSCTMSYVNVGSLCRQRQHVSPGTTALPDEVRKGTNSPGIFTIRRLSVQRNV</sequence>
<name>A0A195DS22_9HYME</name>
<dbReference type="AlphaFoldDB" id="A0A195DS22"/>
<feature type="non-terminal residue" evidence="2">
    <location>
        <position position="1"/>
    </location>
</feature>
<keyword evidence="1" id="KW-0732">Signal</keyword>
<dbReference type="EMBL" id="KQ980530">
    <property type="protein sequence ID" value="KYN15648.1"/>
    <property type="molecule type" value="Genomic_DNA"/>
</dbReference>
<gene>
    <name evidence="2" type="ORF">ALC57_12151</name>
</gene>
<organism evidence="2 3">
    <name type="scientific">Trachymyrmex cornetzi</name>
    <dbReference type="NCBI Taxonomy" id="471704"/>
    <lineage>
        <taxon>Eukaryota</taxon>
        <taxon>Metazoa</taxon>
        <taxon>Ecdysozoa</taxon>
        <taxon>Arthropoda</taxon>
        <taxon>Hexapoda</taxon>
        <taxon>Insecta</taxon>
        <taxon>Pterygota</taxon>
        <taxon>Neoptera</taxon>
        <taxon>Endopterygota</taxon>
        <taxon>Hymenoptera</taxon>
        <taxon>Apocrita</taxon>
        <taxon>Aculeata</taxon>
        <taxon>Formicoidea</taxon>
        <taxon>Formicidae</taxon>
        <taxon>Myrmicinae</taxon>
        <taxon>Trachymyrmex</taxon>
    </lineage>
</organism>
<evidence type="ECO:0000313" key="2">
    <source>
        <dbReference type="EMBL" id="KYN15648.1"/>
    </source>
</evidence>
<proteinExistence type="predicted"/>
<evidence type="ECO:0000313" key="3">
    <source>
        <dbReference type="Proteomes" id="UP000078492"/>
    </source>
</evidence>
<reference evidence="2 3" key="1">
    <citation type="submission" date="2015-09" db="EMBL/GenBank/DDBJ databases">
        <title>Trachymyrmex cornetzi WGS genome.</title>
        <authorList>
            <person name="Nygaard S."/>
            <person name="Hu H."/>
            <person name="Boomsma J."/>
            <person name="Zhang G."/>
        </authorList>
    </citation>
    <scope>NUCLEOTIDE SEQUENCE [LARGE SCALE GENOMIC DNA]</scope>
    <source>
        <strain evidence="2">Tcor2-1</strain>
        <tissue evidence="2">Whole body</tissue>
    </source>
</reference>
<feature type="chain" id="PRO_5008270522" evidence="1">
    <location>
        <begin position="22"/>
        <end position="122"/>
    </location>
</feature>
<dbReference type="Proteomes" id="UP000078492">
    <property type="component" value="Unassembled WGS sequence"/>
</dbReference>
<keyword evidence="3" id="KW-1185">Reference proteome</keyword>
<accession>A0A195DS22</accession>
<protein>
    <submittedName>
        <fullName evidence="2">Uncharacterized protein</fullName>
    </submittedName>
</protein>
<evidence type="ECO:0000256" key="1">
    <source>
        <dbReference type="SAM" id="SignalP"/>
    </source>
</evidence>